<dbReference type="RefSeq" id="XP_069204022.1">
    <property type="nucleotide sequence ID" value="XM_069347915.1"/>
</dbReference>
<evidence type="ECO:0000313" key="3">
    <source>
        <dbReference type="EMBL" id="KAL1311173.1"/>
    </source>
</evidence>
<keyword evidence="1" id="KW-0472">Membrane</keyword>
<evidence type="ECO:0000256" key="1">
    <source>
        <dbReference type="SAM" id="Phobius"/>
    </source>
</evidence>
<name>A0ABR3PPQ9_9PEZI</name>
<evidence type="ECO:0000313" key="4">
    <source>
        <dbReference type="Proteomes" id="UP001562354"/>
    </source>
</evidence>
<feature type="domain" description="Calcineurin-like phosphoesterase" evidence="2">
    <location>
        <begin position="227"/>
        <end position="481"/>
    </location>
</feature>
<keyword evidence="1" id="KW-0812">Transmembrane</keyword>
<accession>A0ABR3PPQ9</accession>
<dbReference type="GeneID" id="95975074"/>
<keyword evidence="1" id="KW-1133">Transmembrane helix</keyword>
<dbReference type="InterPro" id="IPR029052">
    <property type="entry name" value="Metallo-depent_PP-like"/>
</dbReference>
<reference evidence="3 4" key="1">
    <citation type="submission" date="2024-07" db="EMBL/GenBank/DDBJ databases">
        <title>Draft sequence of the Neodothiora populina.</title>
        <authorList>
            <person name="Drown D.D."/>
            <person name="Schuette U.S."/>
            <person name="Buechlein A.B."/>
            <person name="Rusch D.R."/>
            <person name="Winton L.W."/>
            <person name="Adams G.A."/>
        </authorList>
    </citation>
    <scope>NUCLEOTIDE SEQUENCE [LARGE SCALE GENOMIC DNA]</scope>
    <source>
        <strain evidence="3 4">CPC 39397</strain>
    </source>
</reference>
<dbReference type="InterPro" id="IPR004843">
    <property type="entry name" value="Calcineurin-like_PHP"/>
</dbReference>
<dbReference type="Pfam" id="PF00149">
    <property type="entry name" value="Metallophos"/>
    <property type="match status" value="1"/>
</dbReference>
<feature type="transmembrane region" description="Helical" evidence="1">
    <location>
        <begin position="15"/>
        <end position="33"/>
    </location>
</feature>
<evidence type="ECO:0000259" key="2">
    <source>
        <dbReference type="Pfam" id="PF00149"/>
    </source>
</evidence>
<dbReference type="SUPFAM" id="SSF56300">
    <property type="entry name" value="Metallo-dependent phosphatases"/>
    <property type="match status" value="1"/>
</dbReference>
<dbReference type="Gene3D" id="3.60.21.10">
    <property type="match status" value="1"/>
</dbReference>
<proteinExistence type="predicted"/>
<dbReference type="PANTHER" id="PTHR32440">
    <property type="entry name" value="PHOSPHATASE DCR2-RELATED-RELATED"/>
    <property type="match status" value="1"/>
</dbReference>
<gene>
    <name evidence="3" type="ORF">AAFC00_001371</name>
</gene>
<keyword evidence="4" id="KW-1185">Reference proteome</keyword>
<sequence>MYCTTSRLTYYEVRTISQLAALLVTILVFVFVVDTRYRLLPHSIHTANFLHHPGLVITDVTLTTCSTANPFSSCDLDPEVWYRIEKDLYLGERWLSSAYLHVRRKKEEELSTTDKIVMDIRVGRLDPSTSEKSQGKQNDRWESRPGGIWLLRTSKRSESDSGGAITAVDVLFGADAVEPRPGWSITQTPLLLQTASDLHVARLTLRHGQPRTEKKYSPPRVRKDGTFKILQASDLHLSTGVGACRDALDEHGEIHGKCEADPRTLDFLERILDDEKPDLVVLGGDQVNGDTAPDVQSAIFKFTQLFIERNIPYAAIFGNHDDEGKRHTHLSRQEQMSLMSTLPHSLSQAGPPEVDGVGNYVVEILAPAPSQHSAITLYLLDSHSYSPDEAKFRGYDWIRPNQIQWFRDTARALKANNDKYSHIHIDMAFIHIPLPEYTTEGNVVAGGEWREPSTAPGFNSGFYEALKEQGVVSVGCGHDHVNDFCALRPLSTTSESDRLGPWMCYAGGSGFGGYAGYGGFHRRLRVWEVDTNAGRVYTWTRVQCCGDDINKRFNELMIVDGGRVVAAEH</sequence>
<dbReference type="EMBL" id="JBFMKM010000003">
    <property type="protein sequence ID" value="KAL1311173.1"/>
    <property type="molecule type" value="Genomic_DNA"/>
</dbReference>
<organism evidence="3 4">
    <name type="scientific">Neodothiora populina</name>
    <dbReference type="NCBI Taxonomy" id="2781224"/>
    <lineage>
        <taxon>Eukaryota</taxon>
        <taxon>Fungi</taxon>
        <taxon>Dikarya</taxon>
        <taxon>Ascomycota</taxon>
        <taxon>Pezizomycotina</taxon>
        <taxon>Dothideomycetes</taxon>
        <taxon>Dothideomycetidae</taxon>
        <taxon>Dothideales</taxon>
        <taxon>Dothioraceae</taxon>
        <taxon>Neodothiora</taxon>
    </lineage>
</organism>
<dbReference type="CDD" id="cd07383">
    <property type="entry name" value="MPP_Dcr2"/>
    <property type="match status" value="1"/>
</dbReference>
<dbReference type="PANTHER" id="PTHR32440:SF0">
    <property type="entry name" value="PHOSPHATASE DCR2-RELATED"/>
    <property type="match status" value="1"/>
</dbReference>
<protein>
    <recommendedName>
        <fullName evidence="2">Calcineurin-like phosphoesterase domain-containing protein</fullName>
    </recommendedName>
</protein>
<comment type="caution">
    <text evidence="3">The sequence shown here is derived from an EMBL/GenBank/DDBJ whole genome shotgun (WGS) entry which is preliminary data.</text>
</comment>
<dbReference type="Proteomes" id="UP001562354">
    <property type="component" value="Unassembled WGS sequence"/>
</dbReference>